<dbReference type="CDD" id="cd01400">
    <property type="entry name" value="6PGL"/>
    <property type="match status" value="1"/>
</dbReference>
<accession>A0A640VN48</accession>
<comment type="similarity">
    <text evidence="4 7">Belongs to the glucosamine/galactosamine-6-phosphate isomerase family. 6-phosphogluconolactonase subfamily.</text>
</comment>
<dbReference type="PANTHER" id="PTHR11054">
    <property type="entry name" value="6-PHOSPHOGLUCONOLACTONASE"/>
    <property type="match status" value="1"/>
</dbReference>
<dbReference type="GO" id="GO:0006098">
    <property type="term" value="P:pentose-phosphate shunt"/>
    <property type="evidence" value="ECO:0007669"/>
    <property type="project" value="UniProtKB-UniPathway"/>
</dbReference>
<evidence type="ECO:0000256" key="2">
    <source>
        <dbReference type="ARBA" id="ARBA00002681"/>
    </source>
</evidence>
<proteinExistence type="inferred from homology"/>
<keyword evidence="10" id="KW-1185">Reference proteome</keyword>
<dbReference type="Pfam" id="PF01182">
    <property type="entry name" value="Glucosamine_iso"/>
    <property type="match status" value="1"/>
</dbReference>
<dbReference type="InterPro" id="IPR005900">
    <property type="entry name" value="6-phosphogluconolactonase_DevB"/>
</dbReference>
<dbReference type="OrthoDB" id="9810967at2"/>
<dbReference type="GO" id="GO:0017057">
    <property type="term" value="F:6-phosphogluconolactonase activity"/>
    <property type="evidence" value="ECO:0007669"/>
    <property type="project" value="UniProtKB-UniRule"/>
</dbReference>
<organism evidence="9 10">
    <name type="scientific">Roseobacter cerasinus</name>
    <dbReference type="NCBI Taxonomy" id="2602289"/>
    <lineage>
        <taxon>Bacteria</taxon>
        <taxon>Pseudomonadati</taxon>
        <taxon>Pseudomonadota</taxon>
        <taxon>Alphaproteobacteria</taxon>
        <taxon>Rhodobacterales</taxon>
        <taxon>Roseobacteraceae</taxon>
        <taxon>Roseobacter</taxon>
    </lineage>
</organism>
<dbReference type="InterPro" id="IPR006148">
    <property type="entry name" value="Glc/Gal-6P_isomerase"/>
</dbReference>
<evidence type="ECO:0000256" key="1">
    <source>
        <dbReference type="ARBA" id="ARBA00000832"/>
    </source>
</evidence>
<comment type="catalytic activity">
    <reaction evidence="1 7">
        <text>6-phospho-D-glucono-1,5-lactone + H2O = 6-phospho-D-gluconate + H(+)</text>
        <dbReference type="Rhea" id="RHEA:12556"/>
        <dbReference type="ChEBI" id="CHEBI:15377"/>
        <dbReference type="ChEBI" id="CHEBI:15378"/>
        <dbReference type="ChEBI" id="CHEBI:57955"/>
        <dbReference type="ChEBI" id="CHEBI:58759"/>
        <dbReference type="EC" id="3.1.1.31"/>
    </reaction>
</comment>
<dbReference type="EC" id="3.1.1.31" evidence="5 7"/>
<comment type="caution">
    <text evidence="9">The sequence shown here is derived from an EMBL/GenBank/DDBJ whole genome shotgun (WGS) entry which is preliminary data.</text>
</comment>
<dbReference type="SUPFAM" id="SSF100950">
    <property type="entry name" value="NagB/RpiA/CoA transferase-like"/>
    <property type="match status" value="1"/>
</dbReference>
<dbReference type="PANTHER" id="PTHR11054:SF0">
    <property type="entry name" value="6-PHOSPHOGLUCONOLACTONASE"/>
    <property type="match status" value="1"/>
</dbReference>
<dbReference type="AlphaFoldDB" id="A0A640VN48"/>
<keyword evidence="7" id="KW-0378">Hydrolase</keyword>
<dbReference type="UniPathway" id="UPA00115">
    <property type="reaction ID" value="UER00409"/>
</dbReference>
<sequence>MSFIENADRDMAIMNVAHAITSDLRKCLLQHETASFAVPGGTTPGPIFDAMSSVEIDWDRVHVMLTDERWVPEDHARSNAGLVKARLLTGRAAAAKFISFYRDGMSAEEATPTLSEALAGEVPISVLLLGMGVDMHTASLFPGAPGVAAAMARGAPLVCAVNPADQPEARITLSAPALDGAMDKHLVIFGDDKRAAFERAQSLPPTEAPISAVISGGTTHWAA</sequence>
<reference evidence="9 10" key="1">
    <citation type="submission" date="2019-12" db="EMBL/GenBank/DDBJ databases">
        <title>Roseobacter cerasinus sp. nov., isolated from seawater around aquaculture.</title>
        <authorList>
            <person name="Muramatsu S."/>
            <person name="Takabe Y."/>
            <person name="Mori K."/>
            <person name="Takaichi S."/>
            <person name="Hanada S."/>
        </authorList>
    </citation>
    <scope>NUCLEOTIDE SEQUENCE [LARGE SCALE GENOMIC DNA]</scope>
    <source>
        <strain evidence="9 10">AI77</strain>
    </source>
</reference>
<evidence type="ECO:0000313" key="10">
    <source>
        <dbReference type="Proteomes" id="UP000436522"/>
    </source>
</evidence>
<dbReference type="NCBIfam" id="TIGR01198">
    <property type="entry name" value="pgl"/>
    <property type="match status" value="1"/>
</dbReference>
<dbReference type="RefSeq" id="WP_159974209.1">
    <property type="nucleotide sequence ID" value="NZ_BLIV01000001.1"/>
</dbReference>
<protein>
    <recommendedName>
        <fullName evidence="6 7">6-phosphogluconolactonase</fullName>
        <shortName evidence="7">6PGL</shortName>
        <ecNumber evidence="5 7">3.1.1.31</ecNumber>
    </recommendedName>
</protein>
<feature type="domain" description="Glucosamine/galactosamine-6-phosphate isomerase" evidence="8">
    <location>
        <begin position="8"/>
        <end position="221"/>
    </location>
</feature>
<gene>
    <name evidence="9" type="primary">pgl_1</name>
    <name evidence="7" type="synonym">pgl</name>
    <name evidence="9" type="ORF">So717_00380</name>
</gene>
<dbReference type="GO" id="GO:0005975">
    <property type="term" value="P:carbohydrate metabolic process"/>
    <property type="evidence" value="ECO:0007669"/>
    <property type="project" value="UniProtKB-UniRule"/>
</dbReference>
<dbReference type="EMBL" id="BLIV01000001">
    <property type="protein sequence ID" value="GFE48285.1"/>
    <property type="molecule type" value="Genomic_DNA"/>
</dbReference>
<comment type="pathway">
    <text evidence="3 7">Carbohydrate degradation; pentose phosphate pathway; D-ribulose 5-phosphate from D-glucose 6-phosphate (oxidative stage): step 2/3.</text>
</comment>
<evidence type="ECO:0000259" key="8">
    <source>
        <dbReference type="Pfam" id="PF01182"/>
    </source>
</evidence>
<evidence type="ECO:0000256" key="6">
    <source>
        <dbReference type="ARBA" id="ARBA00020337"/>
    </source>
</evidence>
<evidence type="ECO:0000256" key="7">
    <source>
        <dbReference type="RuleBase" id="RU365095"/>
    </source>
</evidence>
<name>A0A640VN48_9RHOB</name>
<evidence type="ECO:0000313" key="9">
    <source>
        <dbReference type="EMBL" id="GFE48285.1"/>
    </source>
</evidence>
<evidence type="ECO:0000256" key="5">
    <source>
        <dbReference type="ARBA" id="ARBA00013198"/>
    </source>
</evidence>
<evidence type="ECO:0000256" key="3">
    <source>
        <dbReference type="ARBA" id="ARBA00004961"/>
    </source>
</evidence>
<comment type="function">
    <text evidence="2 7">Hydrolysis of 6-phosphogluconolactone to 6-phosphogluconate.</text>
</comment>
<dbReference type="Gene3D" id="3.40.50.1360">
    <property type="match status" value="1"/>
</dbReference>
<dbReference type="InterPro" id="IPR037171">
    <property type="entry name" value="NagB/RpiA_transferase-like"/>
</dbReference>
<dbReference type="Proteomes" id="UP000436522">
    <property type="component" value="Unassembled WGS sequence"/>
</dbReference>
<dbReference type="InterPro" id="IPR039104">
    <property type="entry name" value="6PGL"/>
</dbReference>
<evidence type="ECO:0000256" key="4">
    <source>
        <dbReference type="ARBA" id="ARBA00010662"/>
    </source>
</evidence>